<organism evidence="2 3">
    <name type="scientific">Onion yellows phytoplasma (strain OY-M)</name>
    <dbReference type="NCBI Taxonomy" id="262768"/>
    <lineage>
        <taxon>Bacteria</taxon>
        <taxon>Bacillati</taxon>
        <taxon>Mycoplasmatota</taxon>
        <taxon>Mollicutes</taxon>
        <taxon>Acholeplasmatales</taxon>
        <taxon>Acholeplasmataceae</taxon>
        <taxon>Candidatus Phytoplasma</taxon>
        <taxon>16SrI (Aster yellows group)</taxon>
    </lineage>
</organism>
<dbReference type="AlphaFoldDB" id="Q6YRA1"/>
<keyword evidence="1" id="KW-1133">Transmembrane helix</keyword>
<evidence type="ECO:0000313" key="3">
    <source>
        <dbReference type="Proteomes" id="UP000002523"/>
    </source>
</evidence>
<dbReference type="HOGENOM" id="CLU_2274500_0_0_14"/>
<name>Q6YRA1_ONYPE</name>
<proteinExistence type="predicted"/>
<reference evidence="2 3" key="1">
    <citation type="journal article" date="2004" name="Nat. Genet.">
        <title>Reductive evolution suggested from the complete genome sequence of a plant-pathogenic phytoplasma.</title>
        <authorList>
            <person name="Oshima K."/>
            <person name="Kakizawa S."/>
            <person name="Nishigawa H."/>
            <person name="Jung H.-Y."/>
            <person name="Wei W."/>
            <person name="Suzuki S."/>
            <person name="Arashida R."/>
            <person name="Nakata D."/>
            <person name="Miyata S."/>
            <person name="Ugaki M."/>
            <person name="Namba S."/>
        </authorList>
    </citation>
    <scope>NUCLEOTIDE SEQUENCE [LARGE SCALE GENOMIC DNA]</scope>
    <source>
        <strain evidence="3">OY-M</strain>
    </source>
</reference>
<accession>Q6YRA1</accession>
<keyword evidence="1" id="KW-0812">Transmembrane</keyword>
<dbReference type="STRING" id="262768.PAM_114"/>
<dbReference type="EMBL" id="AP006628">
    <property type="protein sequence ID" value="BAD04199.1"/>
    <property type="molecule type" value="Genomic_DNA"/>
</dbReference>
<evidence type="ECO:0000313" key="2">
    <source>
        <dbReference type="EMBL" id="BAD04199.1"/>
    </source>
</evidence>
<keyword evidence="1" id="KW-0472">Membrane</keyword>
<keyword evidence="3" id="KW-1185">Reference proteome</keyword>
<gene>
    <name evidence="2" type="ordered locus">PAM_114</name>
</gene>
<feature type="transmembrane region" description="Helical" evidence="1">
    <location>
        <begin position="6"/>
        <end position="23"/>
    </location>
</feature>
<evidence type="ECO:0000256" key="1">
    <source>
        <dbReference type="SAM" id="Phobius"/>
    </source>
</evidence>
<dbReference type="Proteomes" id="UP000002523">
    <property type="component" value="Chromosome"/>
</dbReference>
<dbReference type="KEGG" id="poy:PAM_114"/>
<sequence length="102" mass="11359">MDPFNSFNFVLIYFILSFLLVPVKGGNSVVVFFFNAAKLSLVLGVLLGSDNVMLFNAFSNSCSFFSKSSNIFFSCCVKFRYVGLVVLNSSNLWFCSGEKKFA</sequence>
<protein>
    <submittedName>
        <fullName evidence="2">Uncharacterized protein</fullName>
    </submittedName>
</protein>